<evidence type="ECO:0000256" key="2">
    <source>
        <dbReference type="ARBA" id="ARBA00008729"/>
    </source>
</evidence>
<gene>
    <name evidence="13" type="primary">109590246</name>
</gene>
<dbReference type="EnsemblMetazoa" id="Aqu2.1.08467_001">
    <property type="protein sequence ID" value="Aqu2.1.08467_001"/>
    <property type="gene ID" value="Aqu2.1.08467"/>
</dbReference>
<dbReference type="GO" id="GO:0032798">
    <property type="term" value="C:Swi5-Sfr1 complex"/>
    <property type="evidence" value="ECO:0007669"/>
    <property type="project" value="InterPro"/>
</dbReference>
<dbReference type="GO" id="GO:0000724">
    <property type="term" value="P:double-strand break repair via homologous recombination"/>
    <property type="evidence" value="ECO:0007669"/>
    <property type="project" value="InterPro"/>
</dbReference>
<evidence type="ECO:0000256" key="10">
    <source>
        <dbReference type="ARBA" id="ARBA00033234"/>
    </source>
</evidence>
<proteinExistence type="inferred from homology"/>
<evidence type="ECO:0000256" key="9">
    <source>
        <dbReference type="ARBA" id="ARBA00023242"/>
    </source>
</evidence>
<keyword evidence="7" id="KW-0804">Transcription</keyword>
<dbReference type="InParanoid" id="A0A1X7T204"/>
<dbReference type="InterPro" id="IPR018468">
    <property type="entry name" value="SFR1/Mei5"/>
</dbReference>
<evidence type="ECO:0000256" key="11">
    <source>
        <dbReference type="SAM" id="Coils"/>
    </source>
</evidence>
<evidence type="ECO:0000256" key="6">
    <source>
        <dbReference type="ARBA" id="ARBA00023054"/>
    </source>
</evidence>
<accession>A0A1X7T204</accession>
<keyword evidence="14" id="KW-1185">Reference proteome</keyword>
<sequence>MDTGAELLAYLNSSDSHLFEYSELEEWHENRESPAISLKLLVNELIKKGKINMRTVTNGDESCDLYWLCHPQEKKVIQTEDIKGSSTKSNRSQQKRRSHLKFIPPRSAKKPKTTDTSTYASVASTSTGDHSKETLIELSKEKKQLMEKLQEKENKLQKLRLVKLYRTKNDLTQLEGLISKWRSVSQEAAQALLEHSPTSRPAPSMTELLGYLSISPDIIHYDTEDESFYSC</sequence>
<organism evidence="13">
    <name type="scientific">Amphimedon queenslandica</name>
    <name type="common">Sponge</name>
    <dbReference type="NCBI Taxonomy" id="400682"/>
    <lineage>
        <taxon>Eukaryota</taxon>
        <taxon>Metazoa</taxon>
        <taxon>Porifera</taxon>
        <taxon>Demospongiae</taxon>
        <taxon>Heteroscleromorpha</taxon>
        <taxon>Haplosclerida</taxon>
        <taxon>Niphatidae</taxon>
        <taxon>Amphimedon</taxon>
    </lineage>
</organism>
<dbReference type="Pfam" id="PF10376">
    <property type="entry name" value="Mei5"/>
    <property type="match status" value="1"/>
</dbReference>
<comment type="similarity">
    <text evidence="2">Belongs to the SFR1/MEI5 family.</text>
</comment>
<evidence type="ECO:0000256" key="4">
    <source>
        <dbReference type="ARBA" id="ARBA00022763"/>
    </source>
</evidence>
<dbReference type="PANTHER" id="PTHR28643">
    <property type="entry name" value="SWI5-DEPENDENT RECOMBINATION DNA REPAIR PROTEIN 1 HOMOLOG"/>
    <property type="match status" value="1"/>
</dbReference>
<keyword evidence="8" id="KW-0234">DNA repair</keyword>
<dbReference type="InterPro" id="IPR042429">
    <property type="entry name" value="SFR1"/>
</dbReference>
<keyword evidence="4" id="KW-0227">DNA damage</keyword>
<dbReference type="PANTHER" id="PTHR28643:SF1">
    <property type="entry name" value="SWI5-DEPENDENT RECOMBINATION DNA REPAIR PROTEIN 1 HOMOLOG"/>
    <property type="match status" value="1"/>
</dbReference>
<name>A0A1X7T204_AMPQE</name>
<protein>
    <recommendedName>
        <fullName evidence="3">Swi5-dependent recombination DNA repair protein 1 homolog</fullName>
    </recommendedName>
    <alternativeName>
        <fullName evidence="10">Meiosis protein 5 homolog</fullName>
    </alternativeName>
</protein>
<keyword evidence="6 11" id="KW-0175">Coiled coil</keyword>
<evidence type="ECO:0000256" key="8">
    <source>
        <dbReference type="ARBA" id="ARBA00023204"/>
    </source>
</evidence>
<evidence type="ECO:0000256" key="5">
    <source>
        <dbReference type="ARBA" id="ARBA00023015"/>
    </source>
</evidence>
<evidence type="ECO:0000256" key="7">
    <source>
        <dbReference type="ARBA" id="ARBA00023163"/>
    </source>
</evidence>
<evidence type="ECO:0000256" key="12">
    <source>
        <dbReference type="SAM" id="MobiDB-lite"/>
    </source>
</evidence>
<reference evidence="13" key="2">
    <citation type="submission" date="2017-05" db="UniProtKB">
        <authorList>
            <consortium name="EnsemblMetazoa"/>
        </authorList>
    </citation>
    <scope>IDENTIFICATION</scope>
</reference>
<comment type="subcellular location">
    <subcellularLocation>
        <location evidence="1">Nucleus</location>
    </subcellularLocation>
</comment>
<keyword evidence="9" id="KW-0539">Nucleus</keyword>
<evidence type="ECO:0000313" key="14">
    <source>
        <dbReference type="Proteomes" id="UP000007879"/>
    </source>
</evidence>
<dbReference type="EnsemblMetazoa" id="XM_020006171.1">
    <property type="protein sequence ID" value="XP_019861730.1"/>
    <property type="gene ID" value="LOC109590246"/>
</dbReference>
<evidence type="ECO:0000313" key="13">
    <source>
        <dbReference type="EnsemblMetazoa" id="Aqu2.1.08467_001"/>
    </source>
</evidence>
<feature type="compositionally biased region" description="Low complexity" evidence="12">
    <location>
        <begin position="114"/>
        <end position="126"/>
    </location>
</feature>
<dbReference type="KEGG" id="aqu:109590246"/>
<reference evidence="14" key="1">
    <citation type="journal article" date="2010" name="Nature">
        <title>The Amphimedon queenslandica genome and the evolution of animal complexity.</title>
        <authorList>
            <person name="Srivastava M."/>
            <person name="Simakov O."/>
            <person name="Chapman J."/>
            <person name="Fahey B."/>
            <person name="Gauthier M.E."/>
            <person name="Mitros T."/>
            <person name="Richards G.S."/>
            <person name="Conaco C."/>
            <person name="Dacre M."/>
            <person name="Hellsten U."/>
            <person name="Larroux C."/>
            <person name="Putnam N.H."/>
            <person name="Stanke M."/>
            <person name="Adamska M."/>
            <person name="Darling A."/>
            <person name="Degnan S.M."/>
            <person name="Oakley T.H."/>
            <person name="Plachetzki D.C."/>
            <person name="Zhai Y."/>
            <person name="Adamski M."/>
            <person name="Calcino A."/>
            <person name="Cummins S.F."/>
            <person name="Goodstein D.M."/>
            <person name="Harris C."/>
            <person name="Jackson D.J."/>
            <person name="Leys S.P."/>
            <person name="Shu S."/>
            <person name="Woodcroft B.J."/>
            <person name="Vervoort M."/>
            <person name="Kosik K.S."/>
            <person name="Manning G."/>
            <person name="Degnan B.M."/>
            <person name="Rokhsar D.S."/>
        </authorList>
    </citation>
    <scope>NUCLEOTIDE SEQUENCE [LARGE SCALE GENOMIC DNA]</scope>
</reference>
<dbReference type="Proteomes" id="UP000007879">
    <property type="component" value="Unassembled WGS sequence"/>
</dbReference>
<keyword evidence="5" id="KW-0805">Transcription regulation</keyword>
<dbReference type="OrthoDB" id="10051617at2759"/>
<dbReference type="GO" id="GO:0003713">
    <property type="term" value="F:transcription coactivator activity"/>
    <property type="evidence" value="ECO:0007669"/>
    <property type="project" value="InterPro"/>
</dbReference>
<evidence type="ECO:0000256" key="3">
    <source>
        <dbReference type="ARBA" id="ARBA00014688"/>
    </source>
</evidence>
<evidence type="ECO:0000256" key="1">
    <source>
        <dbReference type="ARBA" id="ARBA00004123"/>
    </source>
</evidence>
<dbReference type="AlphaFoldDB" id="A0A1X7T204"/>
<feature type="coiled-coil region" evidence="11">
    <location>
        <begin position="132"/>
        <end position="162"/>
    </location>
</feature>
<dbReference type="Gene3D" id="6.10.140.1020">
    <property type="match status" value="1"/>
</dbReference>
<feature type="region of interest" description="Disordered" evidence="12">
    <location>
        <begin position="79"/>
        <end position="126"/>
    </location>
</feature>